<keyword evidence="6" id="KW-0443">Lipid metabolism</keyword>
<dbReference type="InParanoid" id="A0A2V0NT79"/>
<protein>
    <recommendedName>
        <fullName evidence="2">3-hydroxyacyl-[acyl-carrier-protein] dehydratase</fullName>
        <ecNumber evidence="2">4.2.1.59</ecNumber>
    </recommendedName>
</protein>
<evidence type="ECO:0000256" key="8">
    <source>
        <dbReference type="ARBA" id="ARBA00025049"/>
    </source>
</evidence>
<evidence type="ECO:0000256" key="1">
    <source>
        <dbReference type="ARBA" id="ARBA00004496"/>
    </source>
</evidence>
<dbReference type="InterPro" id="IPR010084">
    <property type="entry name" value="FabZ"/>
</dbReference>
<reference evidence="9 10" key="1">
    <citation type="journal article" date="2018" name="Sci. Rep.">
        <title>Raphidocelis subcapitata (=Pseudokirchneriella subcapitata) provides an insight into genome evolution and environmental adaptations in the Sphaeropleales.</title>
        <authorList>
            <person name="Suzuki S."/>
            <person name="Yamaguchi H."/>
            <person name="Nakajima N."/>
            <person name="Kawachi M."/>
        </authorList>
    </citation>
    <scope>NUCLEOTIDE SEQUENCE [LARGE SCALE GENOMIC DNA]</scope>
    <source>
        <strain evidence="9 10">NIES-35</strain>
    </source>
</reference>
<proteinExistence type="inferred from homology"/>
<dbReference type="Gene3D" id="3.10.129.10">
    <property type="entry name" value="Hotdog Thioesterase"/>
    <property type="match status" value="1"/>
</dbReference>
<keyword evidence="5" id="KW-0441">Lipid A biosynthesis</keyword>
<dbReference type="AlphaFoldDB" id="A0A2V0NT79"/>
<dbReference type="GO" id="GO:0006633">
    <property type="term" value="P:fatty acid biosynthetic process"/>
    <property type="evidence" value="ECO:0007669"/>
    <property type="project" value="InterPro"/>
</dbReference>
<dbReference type="GO" id="GO:0005737">
    <property type="term" value="C:cytoplasm"/>
    <property type="evidence" value="ECO:0007669"/>
    <property type="project" value="UniProtKB-SubCell"/>
</dbReference>
<gene>
    <name evidence="9" type="ORF">Rsub_03690</name>
</gene>
<dbReference type="OrthoDB" id="4155at2759"/>
<keyword evidence="3" id="KW-0963">Cytoplasm</keyword>
<dbReference type="STRING" id="307507.A0A2V0NT79"/>
<organism evidence="9 10">
    <name type="scientific">Raphidocelis subcapitata</name>
    <dbReference type="NCBI Taxonomy" id="307507"/>
    <lineage>
        <taxon>Eukaryota</taxon>
        <taxon>Viridiplantae</taxon>
        <taxon>Chlorophyta</taxon>
        <taxon>core chlorophytes</taxon>
        <taxon>Chlorophyceae</taxon>
        <taxon>CS clade</taxon>
        <taxon>Sphaeropleales</taxon>
        <taxon>Selenastraceae</taxon>
        <taxon>Raphidocelis</taxon>
    </lineage>
</organism>
<evidence type="ECO:0000256" key="7">
    <source>
        <dbReference type="ARBA" id="ARBA00023239"/>
    </source>
</evidence>
<sequence>MALSRMHTAQSAGLKPAFGARRPVRVSTRRAPLRVRAEVATEAPVGVEKALPALKAALDIEAIKAILPHRYPFLLVDRVVEVEPQKYAIGYKNVTANDQFFNGHFPERAIMPGVLQIEAMAQLGGIAMLDPNDAAARNQFFFGGIEGCRFRRPVVPGDTLMMRVEVTKFNKRYGIVKMDAKGYVGAELAVEAELTLAMGKAS</sequence>
<keyword evidence="10" id="KW-1185">Reference proteome</keyword>
<dbReference type="GO" id="GO:0019171">
    <property type="term" value="F:(3R)-hydroxyacyl-[acyl-carrier-protein] dehydratase activity"/>
    <property type="evidence" value="ECO:0007669"/>
    <property type="project" value="UniProtKB-EC"/>
</dbReference>
<dbReference type="EMBL" id="BDRX01000020">
    <property type="protein sequence ID" value="GBF90836.1"/>
    <property type="molecule type" value="Genomic_DNA"/>
</dbReference>
<dbReference type="InterPro" id="IPR013114">
    <property type="entry name" value="FabA_FabZ"/>
</dbReference>
<accession>A0A2V0NT79</accession>
<dbReference type="GO" id="GO:0009245">
    <property type="term" value="P:lipid A biosynthetic process"/>
    <property type="evidence" value="ECO:0007669"/>
    <property type="project" value="UniProtKB-KW"/>
</dbReference>
<keyword evidence="7" id="KW-0456">Lyase</keyword>
<evidence type="ECO:0000313" key="10">
    <source>
        <dbReference type="Proteomes" id="UP000247498"/>
    </source>
</evidence>
<dbReference type="PANTHER" id="PTHR30272:SF1">
    <property type="entry name" value="3-HYDROXYACYL-[ACYL-CARRIER-PROTEIN] DEHYDRATASE"/>
    <property type="match status" value="1"/>
</dbReference>
<dbReference type="InterPro" id="IPR029069">
    <property type="entry name" value="HotDog_dom_sf"/>
</dbReference>
<evidence type="ECO:0000313" key="9">
    <source>
        <dbReference type="EMBL" id="GBF90836.1"/>
    </source>
</evidence>
<comment type="function">
    <text evidence="8">Involved in unsaturated fatty acids biosynthesis. Catalyzes the dehydration of short chain beta-hydroxyacyl-ACPs and long chain saturated and unsaturated beta-hydroxyacyl-ACPs.</text>
</comment>
<dbReference type="NCBIfam" id="TIGR01750">
    <property type="entry name" value="fabZ"/>
    <property type="match status" value="1"/>
</dbReference>
<dbReference type="FunFam" id="3.10.129.10:FF:000001">
    <property type="entry name" value="3-hydroxyacyl-[acyl-carrier-protein] dehydratase FabZ"/>
    <property type="match status" value="1"/>
</dbReference>
<dbReference type="FunCoup" id="A0A2V0NT79">
    <property type="interactions" value="515"/>
</dbReference>
<name>A0A2V0NT79_9CHLO</name>
<dbReference type="HAMAP" id="MF_00406">
    <property type="entry name" value="FabZ"/>
    <property type="match status" value="1"/>
</dbReference>
<dbReference type="PANTHER" id="PTHR30272">
    <property type="entry name" value="3-HYDROXYACYL-[ACYL-CARRIER-PROTEIN] DEHYDRATASE"/>
    <property type="match status" value="1"/>
</dbReference>
<evidence type="ECO:0000256" key="5">
    <source>
        <dbReference type="ARBA" id="ARBA00022556"/>
    </source>
</evidence>
<evidence type="ECO:0000256" key="2">
    <source>
        <dbReference type="ARBA" id="ARBA00013167"/>
    </source>
</evidence>
<comment type="caution">
    <text evidence="9">The sequence shown here is derived from an EMBL/GenBank/DDBJ whole genome shotgun (WGS) entry which is preliminary data.</text>
</comment>
<keyword evidence="4" id="KW-0444">Lipid biosynthesis</keyword>
<dbReference type="NCBIfam" id="NF000582">
    <property type="entry name" value="PRK00006.1"/>
    <property type="match status" value="1"/>
</dbReference>
<dbReference type="SUPFAM" id="SSF54637">
    <property type="entry name" value="Thioesterase/thiol ester dehydrase-isomerase"/>
    <property type="match status" value="1"/>
</dbReference>
<evidence type="ECO:0000256" key="6">
    <source>
        <dbReference type="ARBA" id="ARBA00023098"/>
    </source>
</evidence>
<dbReference type="GO" id="GO:0016020">
    <property type="term" value="C:membrane"/>
    <property type="evidence" value="ECO:0007669"/>
    <property type="project" value="GOC"/>
</dbReference>
<comment type="subcellular location">
    <subcellularLocation>
        <location evidence="1">Cytoplasm</location>
    </subcellularLocation>
</comment>
<evidence type="ECO:0000256" key="4">
    <source>
        <dbReference type="ARBA" id="ARBA00022516"/>
    </source>
</evidence>
<evidence type="ECO:0000256" key="3">
    <source>
        <dbReference type="ARBA" id="ARBA00022490"/>
    </source>
</evidence>
<dbReference type="CDD" id="cd01288">
    <property type="entry name" value="FabZ"/>
    <property type="match status" value="1"/>
</dbReference>
<dbReference type="Proteomes" id="UP000247498">
    <property type="component" value="Unassembled WGS sequence"/>
</dbReference>
<dbReference type="Pfam" id="PF07977">
    <property type="entry name" value="FabA"/>
    <property type="match status" value="1"/>
</dbReference>
<dbReference type="EC" id="4.2.1.59" evidence="2"/>